<evidence type="ECO:0000256" key="1">
    <source>
        <dbReference type="SAM" id="MobiDB-lite"/>
    </source>
</evidence>
<dbReference type="KEGG" id="hau:Haur_1319"/>
<protein>
    <submittedName>
        <fullName evidence="4">Amine oxidase</fullName>
    </submittedName>
</protein>
<dbReference type="EMBL" id="CP000875">
    <property type="protein sequence ID" value="ABX03967.1"/>
    <property type="molecule type" value="Genomic_DNA"/>
</dbReference>
<dbReference type="eggNOG" id="COG1231">
    <property type="taxonomic scope" value="Bacteria"/>
</dbReference>
<accession>A9B2C2</accession>
<dbReference type="HOGENOM" id="CLU_004498_10_3_0"/>
<dbReference type="PRINTS" id="PR00420">
    <property type="entry name" value="RNGMNOXGNASE"/>
</dbReference>
<evidence type="ECO:0000313" key="5">
    <source>
        <dbReference type="Proteomes" id="UP000000787"/>
    </source>
</evidence>
<dbReference type="AlphaFoldDB" id="A9B2C2"/>
<dbReference type="PANTHER" id="PTHR10742:SF410">
    <property type="entry name" value="LYSINE-SPECIFIC HISTONE DEMETHYLASE 2"/>
    <property type="match status" value="1"/>
</dbReference>
<feature type="region of interest" description="Disordered" evidence="1">
    <location>
        <begin position="25"/>
        <end position="47"/>
    </location>
</feature>
<dbReference type="GO" id="GO:0016491">
    <property type="term" value="F:oxidoreductase activity"/>
    <property type="evidence" value="ECO:0007669"/>
    <property type="project" value="InterPro"/>
</dbReference>
<feature type="signal peptide" evidence="2">
    <location>
        <begin position="1"/>
        <end position="25"/>
    </location>
</feature>
<evidence type="ECO:0000313" key="4">
    <source>
        <dbReference type="EMBL" id="ABX03967.1"/>
    </source>
</evidence>
<keyword evidence="5" id="KW-1185">Reference proteome</keyword>
<organism evidence="4 5">
    <name type="scientific">Herpetosiphon aurantiacus (strain ATCC 23779 / DSM 785 / 114-95)</name>
    <dbReference type="NCBI Taxonomy" id="316274"/>
    <lineage>
        <taxon>Bacteria</taxon>
        <taxon>Bacillati</taxon>
        <taxon>Chloroflexota</taxon>
        <taxon>Chloroflexia</taxon>
        <taxon>Herpetosiphonales</taxon>
        <taxon>Herpetosiphonaceae</taxon>
        <taxon>Herpetosiphon</taxon>
    </lineage>
</organism>
<dbReference type="SUPFAM" id="SSF54373">
    <property type="entry name" value="FAD-linked reductases, C-terminal domain"/>
    <property type="match status" value="1"/>
</dbReference>
<evidence type="ECO:0000259" key="3">
    <source>
        <dbReference type="Pfam" id="PF01593"/>
    </source>
</evidence>
<dbReference type="InterPro" id="IPR002937">
    <property type="entry name" value="Amino_oxidase"/>
</dbReference>
<dbReference type="BioCyc" id="HAUR316274:GHYA-1342-MONOMER"/>
<dbReference type="InterPro" id="IPR036188">
    <property type="entry name" value="FAD/NAD-bd_sf"/>
</dbReference>
<dbReference type="SUPFAM" id="SSF51905">
    <property type="entry name" value="FAD/NAD(P)-binding domain"/>
    <property type="match status" value="1"/>
</dbReference>
<dbReference type="InterPro" id="IPR050281">
    <property type="entry name" value="Flavin_monoamine_oxidase"/>
</dbReference>
<reference evidence="4 5" key="1">
    <citation type="journal article" date="2011" name="Stand. Genomic Sci.">
        <title>Complete genome sequence of the filamentous gliding predatory bacterium Herpetosiphon aurantiacus type strain (114-95(T)).</title>
        <authorList>
            <person name="Kiss H."/>
            <person name="Nett M."/>
            <person name="Domin N."/>
            <person name="Martin K."/>
            <person name="Maresca J.A."/>
            <person name="Copeland A."/>
            <person name="Lapidus A."/>
            <person name="Lucas S."/>
            <person name="Berry K.W."/>
            <person name="Glavina Del Rio T."/>
            <person name="Dalin E."/>
            <person name="Tice H."/>
            <person name="Pitluck S."/>
            <person name="Richardson P."/>
            <person name="Bruce D."/>
            <person name="Goodwin L."/>
            <person name="Han C."/>
            <person name="Detter J.C."/>
            <person name="Schmutz J."/>
            <person name="Brettin T."/>
            <person name="Land M."/>
            <person name="Hauser L."/>
            <person name="Kyrpides N.C."/>
            <person name="Ivanova N."/>
            <person name="Goker M."/>
            <person name="Woyke T."/>
            <person name="Klenk H.P."/>
            <person name="Bryant D.A."/>
        </authorList>
    </citation>
    <scope>NUCLEOTIDE SEQUENCE [LARGE SCALE GENOMIC DNA]</scope>
    <source>
        <strain evidence="5">ATCC 23779 / DSM 785 / 114-95</strain>
    </source>
</reference>
<feature type="chain" id="PRO_5002735200" evidence="2">
    <location>
        <begin position="26"/>
        <end position="470"/>
    </location>
</feature>
<dbReference type="InParanoid" id="A9B2C2"/>
<dbReference type="Gene3D" id="3.90.660.10">
    <property type="match status" value="1"/>
</dbReference>
<proteinExistence type="predicted"/>
<dbReference type="Proteomes" id="UP000000787">
    <property type="component" value="Chromosome"/>
</dbReference>
<evidence type="ECO:0000256" key="2">
    <source>
        <dbReference type="SAM" id="SignalP"/>
    </source>
</evidence>
<feature type="domain" description="Amine oxidase" evidence="3">
    <location>
        <begin position="59"/>
        <end position="468"/>
    </location>
</feature>
<name>A9B2C2_HERA2</name>
<feature type="compositionally biased region" description="Polar residues" evidence="1">
    <location>
        <begin position="28"/>
        <end position="47"/>
    </location>
</feature>
<dbReference type="Pfam" id="PF01593">
    <property type="entry name" value="Amino_oxidase"/>
    <property type="match status" value="1"/>
</dbReference>
<gene>
    <name evidence="4" type="ordered locus">Haur_1319</name>
</gene>
<dbReference type="Gene3D" id="3.50.50.60">
    <property type="entry name" value="FAD/NAD(P)-binding domain"/>
    <property type="match status" value="1"/>
</dbReference>
<dbReference type="STRING" id="316274.Haur_1319"/>
<keyword evidence="2" id="KW-0732">Signal</keyword>
<sequence length="470" mass="51570">MSYTRRDILKLAALVSLSPWLPACAPNDPNTPTIKPTTTSNSPVTSDSTPQVIVIGAGIAGLAAAAKLQANGYRVQIIEGRDRIGGRIWTSRTWNDMPVDLGASWIHGVTQNPLTDLADTARIERTPTDYENSLVYTMDGEELDDAAVEQLEEQLVTLLDAVAELVEDTDDMSLAAAMQQVLVEQAESIDQPRLNFSINSTIEHEYAADVEELSAQYWDNDGEVVGGDVIFLDGYDQILDQLTADLTIHTGQPVNAINYTAESITITTNTTTFEAEHVIITVPLGVLKQGRIQFTPPLDATKTDAITLLGSGLLNKTWLRFPTAFWPKEPEIINYIDEQKGRWAEFLNIYHYTDSPILLGFNAGSYARMLESRSDAEIIADGMQVLRTIYGQEIPDPEAWQITRWGADPYAFGSYSFLGVGATDALRDDLAQPIAGRLFFAGEATERTYPSTVHGAYLSGLRAADEVMQA</sequence>
<dbReference type="PANTHER" id="PTHR10742">
    <property type="entry name" value="FLAVIN MONOAMINE OXIDASE"/>
    <property type="match status" value="1"/>
</dbReference>
<dbReference type="FunCoup" id="A9B2C2">
    <property type="interactions" value="101"/>
</dbReference>